<dbReference type="InterPro" id="IPR005545">
    <property type="entry name" value="YCII"/>
</dbReference>
<dbReference type="SUPFAM" id="SSF54909">
    <property type="entry name" value="Dimeric alpha+beta barrel"/>
    <property type="match status" value="1"/>
</dbReference>
<dbReference type="Proteomes" id="UP000562984">
    <property type="component" value="Unassembled WGS sequence"/>
</dbReference>
<protein>
    <submittedName>
        <fullName evidence="4">Transcription initiation protein</fullName>
    </submittedName>
</protein>
<sequence length="128" mass="13866">MTEYVVLITGNPDRWWTTMSEEQRRAGYAEYNRFGEELGKRGHRITGGAELHGSSDLKLIPPGGGPATDGPFAETTEQVGGFYQVETDDLDDLVECCQIIAALGDGIQVRRTVTPQERPDAPGGGEPS</sequence>
<comment type="similarity">
    <text evidence="1">Belongs to the YciI family.</text>
</comment>
<evidence type="ECO:0000256" key="1">
    <source>
        <dbReference type="ARBA" id="ARBA00007689"/>
    </source>
</evidence>
<gene>
    <name evidence="4" type="ORF">HKD39_04595</name>
</gene>
<organism evidence="4 5">
    <name type="scientific">Nakamurella aerolata</name>
    <dbReference type="NCBI Taxonomy" id="1656892"/>
    <lineage>
        <taxon>Bacteria</taxon>
        <taxon>Bacillati</taxon>
        <taxon>Actinomycetota</taxon>
        <taxon>Actinomycetes</taxon>
        <taxon>Nakamurellales</taxon>
        <taxon>Nakamurellaceae</taxon>
        <taxon>Nakamurella</taxon>
    </lineage>
</organism>
<reference evidence="4 5" key="1">
    <citation type="submission" date="2020-05" db="EMBL/GenBank/DDBJ databases">
        <title>Nakamurella sp. DB0629 isolated from air conditioner.</title>
        <authorList>
            <person name="Kim D.H."/>
            <person name="Kim D.-U."/>
        </authorList>
    </citation>
    <scope>NUCLEOTIDE SEQUENCE [LARGE SCALE GENOMIC DNA]</scope>
    <source>
        <strain evidence="4 5">DB0629</strain>
    </source>
</reference>
<evidence type="ECO:0000313" key="4">
    <source>
        <dbReference type="EMBL" id="NNG35003.1"/>
    </source>
</evidence>
<feature type="region of interest" description="Disordered" evidence="2">
    <location>
        <begin position="52"/>
        <end position="72"/>
    </location>
</feature>
<evidence type="ECO:0000256" key="2">
    <source>
        <dbReference type="SAM" id="MobiDB-lite"/>
    </source>
</evidence>
<dbReference type="RefSeq" id="WP_171198650.1">
    <property type="nucleotide sequence ID" value="NZ_JABEND010000002.1"/>
</dbReference>
<dbReference type="Pfam" id="PF03795">
    <property type="entry name" value="YCII"/>
    <property type="match status" value="1"/>
</dbReference>
<dbReference type="EMBL" id="JABEND010000002">
    <property type="protein sequence ID" value="NNG35003.1"/>
    <property type="molecule type" value="Genomic_DNA"/>
</dbReference>
<feature type="domain" description="YCII-related" evidence="3">
    <location>
        <begin position="3"/>
        <end position="115"/>
    </location>
</feature>
<proteinExistence type="inferred from homology"/>
<evidence type="ECO:0000259" key="3">
    <source>
        <dbReference type="Pfam" id="PF03795"/>
    </source>
</evidence>
<dbReference type="InterPro" id="IPR011008">
    <property type="entry name" value="Dimeric_a/b-barrel"/>
</dbReference>
<keyword evidence="5" id="KW-1185">Reference proteome</keyword>
<dbReference type="AlphaFoldDB" id="A0A849A6F0"/>
<dbReference type="Gene3D" id="3.30.70.1060">
    <property type="entry name" value="Dimeric alpha+beta barrel"/>
    <property type="match status" value="1"/>
</dbReference>
<name>A0A849A6F0_9ACTN</name>
<comment type="caution">
    <text evidence="4">The sequence shown here is derived from an EMBL/GenBank/DDBJ whole genome shotgun (WGS) entry which is preliminary data.</text>
</comment>
<accession>A0A849A6F0</accession>
<evidence type="ECO:0000313" key="5">
    <source>
        <dbReference type="Proteomes" id="UP000562984"/>
    </source>
</evidence>